<evidence type="ECO:0000313" key="2">
    <source>
        <dbReference type="Proteomes" id="UP000790377"/>
    </source>
</evidence>
<dbReference type="EMBL" id="MU268579">
    <property type="protein sequence ID" value="KAH7904178.1"/>
    <property type="molecule type" value="Genomic_DNA"/>
</dbReference>
<comment type="caution">
    <text evidence="1">The sequence shown here is derived from an EMBL/GenBank/DDBJ whole genome shotgun (WGS) entry which is preliminary data.</text>
</comment>
<sequence>MAQADLDFISPPDEPSTHAAIQSLPVELLQQIFKFVYLQNREKNPFRTQLQLDQTRWVPLHSIDVHPASPHMFPYALASVCTWWRDIMASTPEYWTRVISILDAPSPISVRSCFEWSRNLPLDVYVTRTPKRGWAEQDPQRERAQVGLVMDCLRPNIPRCTSIHFDVVHASSLPLLRADFHGEAPGLRWLELTSRLGDEAGSPRYGLDTTLPWRFSCPELTRLSLDGVNFASAPQLLDSVEYLSFLRVSHYKASRHTPWRLRAHDVCSAARDQPLRTLIVRNIEFDASGTHAPAASRLLGVQLLAFHEMASNNDIMQTLACMGDEWPVEIVFRKSRVGALSCAIPGNVLHFRCIAADQDLSVPLTGWRGYTLHVFACPCFDDRLLRALTHADGRSSCKRLERLHISECTNFSVCALKGMVKRRRNVSDVDIACRIQLLHVSGGPRLESGDRAWFQQNVPEFSWTL</sequence>
<organism evidence="1 2">
    <name type="scientific">Hygrophoropsis aurantiaca</name>
    <dbReference type="NCBI Taxonomy" id="72124"/>
    <lineage>
        <taxon>Eukaryota</taxon>
        <taxon>Fungi</taxon>
        <taxon>Dikarya</taxon>
        <taxon>Basidiomycota</taxon>
        <taxon>Agaricomycotina</taxon>
        <taxon>Agaricomycetes</taxon>
        <taxon>Agaricomycetidae</taxon>
        <taxon>Boletales</taxon>
        <taxon>Coniophorineae</taxon>
        <taxon>Hygrophoropsidaceae</taxon>
        <taxon>Hygrophoropsis</taxon>
    </lineage>
</organism>
<keyword evidence="2" id="KW-1185">Reference proteome</keyword>
<proteinExistence type="predicted"/>
<dbReference type="Proteomes" id="UP000790377">
    <property type="component" value="Unassembled WGS sequence"/>
</dbReference>
<protein>
    <submittedName>
        <fullName evidence="1">Uncharacterized protein</fullName>
    </submittedName>
</protein>
<evidence type="ECO:0000313" key="1">
    <source>
        <dbReference type="EMBL" id="KAH7904178.1"/>
    </source>
</evidence>
<gene>
    <name evidence="1" type="ORF">BJ138DRAFT_955558</name>
</gene>
<accession>A0ACB7ZTP2</accession>
<reference evidence="1" key="1">
    <citation type="journal article" date="2021" name="New Phytol.">
        <title>Evolutionary innovations through gain and loss of genes in the ectomycorrhizal Boletales.</title>
        <authorList>
            <person name="Wu G."/>
            <person name="Miyauchi S."/>
            <person name="Morin E."/>
            <person name="Kuo A."/>
            <person name="Drula E."/>
            <person name="Varga T."/>
            <person name="Kohler A."/>
            <person name="Feng B."/>
            <person name="Cao Y."/>
            <person name="Lipzen A."/>
            <person name="Daum C."/>
            <person name="Hundley H."/>
            <person name="Pangilinan J."/>
            <person name="Johnson J."/>
            <person name="Barry K."/>
            <person name="LaButti K."/>
            <person name="Ng V."/>
            <person name="Ahrendt S."/>
            <person name="Min B."/>
            <person name="Choi I.G."/>
            <person name="Park H."/>
            <person name="Plett J.M."/>
            <person name="Magnuson J."/>
            <person name="Spatafora J.W."/>
            <person name="Nagy L.G."/>
            <person name="Henrissat B."/>
            <person name="Grigoriev I.V."/>
            <person name="Yang Z.L."/>
            <person name="Xu J."/>
            <person name="Martin F.M."/>
        </authorList>
    </citation>
    <scope>NUCLEOTIDE SEQUENCE</scope>
    <source>
        <strain evidence="1">ATCC 28755</strain>
    </source>
</reference>
<name>A0ACB7ZTP2_9AGAM</name>